<organism evidence="2 3">
    <name type="scientific">Streptomyces diastatochromogenes</name>
    <dbReference type="NCBI Taxonomy" id="42236"/>
    <lineage>
        <taxon>Bacteria</taxon>
        <taxon>Bacillati</taxon>
        <taxon>Actinomycetota</taxon>
        <taxon>Actinomycetes</taxon>
        <taxon>Kitasatosporales</taxon>
        <taxon>Streptomycetaceae</taxon>
        <taxon>Streptomyces</taxon>
    </lineage>
</organism>
<reference evidence="2 3" key="1">
    <citation type="submission" date="2016-07" db="EMBL/GenBank/DDBJ databases">
        <title>Draft genome of Streptomyces diastatochromogenes.</title>
        <authorList>
            <person name="Podduturi R."/>
            <person name="Lukassen M.B."/>
            <person name="Clausen N."/>
            <person name="Nielsen J.L."/>
            <person name="Jorgensen N.O."/>
        </authorList>
    </citation>
    <scope>NUCLEOTIDE SEQUENCE [LARGE SCALE GENOMIC DNA]</scope>
    <source>
        <strain evidence="2 3">DSM 40608</strain>
    </source>
</reference>
<dbReference type="EMBL" id="MCGQ01000016">
    <property type="protein sequence ID" value="OXY94024.1"/>
    <property type="molecule type" value="Genomic_DNA"/>
</dbReference>
<evidence type="ECO:0000313" key="3">
    <source>
        <dbReference type="Proteomes" id="UP000215483"/>
    </source>
</evidence>
<proteinExistence type="predicted"/>
<evidence type="ECO:0008006" key="4">
    <source>
        <dbReference type="Google" id="ProtNLM"/>
    </source>
</evidence>
<dbReference type="AlphaFoldDB" id="A0A233SEE9"/>
<name>A0A233SEE9_STRDA</name>
<evidence type="ECO:0000256" key="1">
    <source>
        <dbReference type="SAM" id="SignalP"/>
    </source>
</evidence>
<gene>
    <name evidence="2" type="ORF">BEK98_19205</name>
</gene>
<sequence>MSFIKRIAMAAGAAALLVGGSVATAGPASAGSYCAAGYHCVFWKQLGTAKHSYFNSDPDFTDDLFEESCGEGCYQRVNDDVRSASNSSTGGYESHYYYDINYGGGLVFCVNPGSQVDSSQLSTDNVTGNHIGQWDEASSLLLRGTTTIHCF</sequence>
<accession>A0A233SEE9</accession>
<dbReference type="RefSeq" id="WP_094217886.1">
    <property type="nucleotide sequence ID" value="NZ_MCGQ01000016.1"/>
</dbReference>
<keyword evidence="1" id="KW-0732">Signal</keyword>
<comment type="caution">
    <text evidence="2">The sequence shown here is derived from an EMBL/GenBank/DDBJ whole genome shotgun (WGS) entry which is preliminary data.</text>
</comment>
<feature type="signal peptide" evidence="1">
    <location>
        <begin position="1"/>
        <end position="25"/>
    </location>
</feature>
<dbReference type="Proteomes" id="UP000215483">
    <property type="component" value="Unassembled WGS sequence"/>
</dbReference>
<keyword evidence="3" id="KW-1185">Reference proteome</keyword>
<protein>
    <recommendedName>
        <fullName evidence="4">Peptidase inhibitor family I36 protein</fullName>
    </recommendedName>
</protein>
<feature type="chain" id="PRO_5039231779" description="Peptidase inhibitor family I36 protein" evidence="1">
    <location>
        <begin position="26"/>
        <end position="151"/>
    </location>
</feature>
<dbReference type="Pfam" id="PF03995">
    <property type="entry name" value="Inhibitor_I36"/>
    <property type="match status" value="1"/>
</dbReference>
<evidence type="ECO:0000313" key="2">
    <source>
        <dbReference type="EMBL" id="OXY94024.1"/>
    </source>
</evidence>
<dbReference type="OrthoDB" id="4292318at2"/>